<accession>A0AA38R8B5</accession>
<evidence type="ECO:0000259" key="1">
    <source>
        <dbReference type="Pfam" id="PF03358"/>
    </source>
</evidence>
<dbReference type="Proteomes" id="UP001174694">
    <property type="component" value="Unassembled WGS sequence"/>
</dbReference>
<gene>
    <name evidence="2" type="ORF">NKR23_g12293</name>
</gene>
<name>A0AA38R8B5_9PEZI</name>
<reference evidence="2" key="1">
    <citation type="submission" date="2022-07" db="EMBL/GenBank/DDBJ databases">
        <title>Fungi with potential for degradation of polypropylene.</title>
        <authorList>
            <person name="Gostincar C."/>
        </authorList>
    </citation>
    <scope>NUCLEOTIDE SEQUENCE</scope>
    <source>
        <strain evidence="2">EXF-13308</strain>
    </source>
</reference>
<dbReference type="InterPro" id="IPR029039">
    <property type="entry name" value="Flavoprotein-like_sf"/>
</dbReference>
<dbReference type="Gene3D" id="3.40.50.360">
    <property type="match status" value="1"/>
</dbReference>
<sequence length="291" mass="31794">MHILGLCNGSIHGNSEILLKAALTAAVAYNPSITVSAVLKAILDADAVIISSPVYSHQPPATLKELSDYILGPYADNSGAFRNLARKEARKPGFEDVQIDPRDVKPRVAGFIAVAGSKAQFPEQWTMALPTMHLFTYSIHAQVVDQVVIPGCSNAGAVFTDPSRTVDGARTLGERVASQIGKPVNEVKYLGDEDKSGCPYCHLLKIEFRDGNTVQCIVCGALGYLSAGPDGDIRPTWEQDSNISCVTLKEKWKHLDDIKMHMASERPKMTGVAKERERWRNVGMYTCCRYA</sequence>
<evidence type="ECO:0000313" key="3">
    <source>
        <dbReference type="Proteomes" id="UP001174694"/>
    </source>
</evidence>
<dbReference type="InterPro" id="IPR005025">
    <property type="entry name" value="FMN_Rdtase-like_dom"/>
</dbReference>
<evidence type="ECO:0000313" key="2">
    <source>
        <dbReference type="EMBL" id="KAJ9130227.1"/>
    </source>
</evidence>
<dbReference type="AlphaFoldDB" id="A0AA38R8B5"/>
<protein>
    <recommendedName>
        <fullName evidence="1">NADPH-dependent FMN reductase-like domain-containing protein</fullName>
    </recommendedName>
</protein>
<dbReference type="GO" id="GO:0016491">
    <property type="term" value="F:oxidoreductase activity"/>
    <property type="evidence" value="ECO:0007669"/>
    <property type="project" value="InterPro"/>
</dbReference>
<keyword evidence="3" id="KW-1185">Reference proteome</keyword>
<organism evidence="2 3">
    <name type="scientific">Pleurostoma richardsiae</name>
    <dbReference type="NCBI Taxonomy" id="41990"/>
    <lineage>
        <taxon>Eukaryota</taxon>
        <taxon>Fungi</taxon>
        <taxon>Dikarya</taxon>
        <taxon>Ascomycota</taxon>
        <taxon>Pezizomycotina</taxon>
        <taxon>Sordariomycetes</taxon>
        <taxon>Sordariomycetidae</taxon>
        <taxon>Calosphaeriales</taxon>
        <taxon>Pleurostomataceae</taxon>
        <taxon>Pleurostoma</taxon>
    </lineage>
</organism>
<comment type="caution">
    <text evidence="2">The sequence shown here is derived from an EMBL/GenBank/DDBJ whole genome shotgun (WGS) entry which is preliminary data.</text>
</comment>
<dbReference type="Pfam" id="PF03358">
    <property type="entry name" value="FMN_red"/>
    <property type="match status" value="1"/>
</dbReference>
<feature type="domain" description="NADPH-dependent FMN reductase-like" evidence="1">
    <location>
        <begin position="34"/>
        <end position="70"/>
    </location>
</feature>
<proteinExistence type="predicted"/>
<dbReference type="EMBL" id="JANBVO010000099">
    <property type="protein sequence ID" value="KAJ9130227.1"/>
    <property type="molecule type" value="Genomic_DNA"/>
</dbReference>
<dbReference type="SUPFAM" id="SSF52218">
    <property type="entry name" value="Flavoproteins"/>
    <property type="match status" value="1"/>
</dbReference>